<dbReference type="InterPro" id="IPR002328">
    <property type="entry name" value="ADH_Zn_CS"/>
</dbReference>
<dbReference type="GO" id="GO:0016491">
    <property type="term" value="F:oxidoreductase activity"/>
    <property type="evidence" value="ECO:0007669"/>
    <property type="project" value="UniProtKB-KW"/>
</dbReference>
<organism evidence="6 7">
    <name type="scientific">Sporomusa termitida</name>
    <dbReference type="NCBI Taxonomy" id="2377"/>
    <lineage>
        <taxon>Bacteria</taxon>
        <taxon>Bacillati</taxon>
        <taxon>Bacillota</taxon>
        <taxon>Negativicutes</taxon>
        <taxon>Selenomonadales</taxon>
        <taxon>Sporomusaceae</taxon>
        <taxon>Sporomusa</taxon>
    </lineage>
</organism>
<dbReference type="Gene3D" id="3.90.180.10">
    <property type="entry name" value="Medium-chain alcohol dehydrogenases, catalytic domain"/>
    <property type="match status" value="1"/>
</dbReference>
<dbReference type="Pfam" id="PF08240">
    <property type="entry name" value="ADH_N"/>
    <property type="match status" value="1"/>
</dbReference>
<dbReference type="EMBL" id="CP036260">
    <property type="protein sequence ID" value="QDR83443.1"/>
    <property type="molecule type" value="Genomic_DNA"/>
</dbReference>
<dbReference type="PANTHER" id="PTHR43401:SF2">
    <property type="entry name" value="L-THREONINE 3-DEHYDROGENASE"/>
    <property type="match status" value="1"/>
</dbReference>
<dbReference type="GO" id="GO:0008270">
    <property type="term" value="F:zinc ion binding"/>
    <property type="evidence" value="ECO:0007669"/>
    <property type="project" value="InterPro"/>
</dbReference>
<dbReference type="InterPro" id="IPR036291">
    <property type="entry name" value="NAD(P)-bd_dom_sf"/>
</dbReference>
<dbReference type="PANTHER" id="PTHR43401">
    <property type="entry name" value="L-THREONINE 3-DEHYDROGENASE"/>
    <property type="match status" value="1"/>
</dbReference>
<proteinExistence type="inferred from homology"/>
<dbReference type="InterPro" id="IPR013149">
    <property type="entry name" value="ADH-like_C"/>
</dbReference>
<dbReference type="KEGG" id="sted:SPTER_49340"/>
<name>A0A517E1H1_9FIRM</name>
<keyword evidence="3 6" id="KW-0560">Oxidoreductase</keyword>
<dbReference type="SUPFAM" id="SSF50129">
    <property type="entry name" value="GroES-like"/>
    <property type="match status" value="1"/>
</dbReference>
<dbReference type="RefSeq" id="WP_144353126.1">
    <property type="nucleotide sequence ID" value="NZ_CP036260.1"/>
</dbReference>
<evidence type="ECO:0000256" key="3">
    <source>
        <dbReference type="ARBA" id="ARBA00023002"/>
    </source>
</evidence>
<comment type="similarity">
    <text evidence="4">Belongs to the zinc-containing alcohol dehydrogenase family.</text>
</comment>
<evidence type="ECO:0000256" key="2">
    <source>
        <dbReference type="ARBA" id="ARBA00022833"/>
    </source>
</evidence>
<dbReference type="InterPro" id="IPR020843">
    <property type="entry name" value="ER"/>
</dbReference>
<evidence type="ECO:0000256" key="4">
    <source>
        <dbReference type="RuleBase" id="RU361277"/>
    </source>
</evidence>
<dbReference type="AlphaFoldDB" id="A0A517E1H1"/>
<keyword evidence="6" id="KW-0614">Plasmid</keyword>
<gene>
    <name evidence="6" type="ORF">SPTER_49340</name>
</gene>
<geneLocation type="plasmid" evidence="7">
    <name>pspter</name>
</geneLocation>
<reference evidence="6 7" key="1">
    <citation type="submission" date="2019-02" db="EMBL/GenBank/DDBJ databases">
        <title>Closed genome of Sporomusa termitida DSM 4440.</title>
        <authorList>
            <person name="Poehlein A."/>
            <person name="Daniel R."/>
        </authorList>
    </citation>
    <scope>NUCLEOTIDE SEQUENCE [LARGE SCALE GENOMIC DNA]</scope>
    <source>
        <strain evidence="6 7">DSM 4440</strain>
        <plasmid evidence="7">pspter</plasmid>
    </source>
</reference>
<keyword evidence="2 4" id="KW-0862">Zinc</keyword>
<feature type="domain" description="Enoyl reductase (ER)" evidence="5">
    <location>
        <begin position="13"/>
        <end position="347"/>
    </location>
</feature>
<sequence length="349" mass="37264">MQGMMDAVIKTKAAPGSMEFASVPIPKITPEQVLIRIMASGICGTDHSLYHWNEAIANSYKLQFPSIFGHEFSGVITEVGSQVTGMAVGERVTVNPILYCGQCSYCAEGIINICDNRPFLGTDYNGGFAQYVAVRAQNIIKLPDSVSFKSGALMEPLCVAIHAVERVKPAFGETAVVIGPGAIGLLMLLVLKNMGVGKVIVTGAGADKERLATAAALGADCTINVDEQEPVARVRELTGGRGADVVLDAAGHHSVVSQAVQMVAKHGKIGVSGLPAKPSELLMTQIAMREISIVGNRAYERKTWFQAAKMIDGGLNVEPIGTHTLPLKDWEKGMELLDRREGLRIILEP</sequence>
<dbReference type="Pfam" id="PF00107">
    <property type="entry name" value="ADH_zinc_N"/>
    <property type="match status" value="1"/>
</dbReference>
<evidence type="ECO:0000313" key="7">
    <source>
        <dbReference type="Proteomes" id="UP000320776"/>
    </source>
</evidence>
<evidence type="ECO:0000256" key="1">
    <source>
        <dbReference type="ARBA" id="ARBA00022723"/>
    </source>
</evidence>
<dbReference type="InterPro" id="IPR013154">
    <property type="entry name" value="ADH-like_N"/>
</dbReference>
<dbReference type="SMART" id="SM00829">
    <property type="entry name" value="PKS_ER"/>
    <property type="match status" value="1"/>
</dbReference>
<dbReference type="InterPro" id="IPR011032">
    <property type="entry name" value="GroES-like_sf"/>
</dbReference>
<accession>A0A517E1H1</accession>
<dbReference type="SUPFAM" id="SSF51735">
    <property type="entry name" value="NAD(P)-binding Rossmann-fold domains"/>
    <property type="match status" value="1"/>
</dbReference>
<evidence type="ECO:0000259" key="5">
    <source>
        <dbReference type="SMART" id="SM00829"/>
    </source>
</evidence>
<dbReference type="InterPro" id="IPR050129">
    <property type="entry name" value="Zn_alcohol_dh"/>
</dbReference>
<evidence type="ECO:0000313" key="6">
    <source>
        <dbReference type="EMBL" id="QDR83443.1"/>
    </source>
</evidence>
<comment type="cofactor">
    <cofactor evidence="4">
        <name>Zn(2+)</name>
        <dbReference type="ChEBI" id="CHEBI:29105"/>
    </cofactor>
</comment>
<protein>
    <submittedName>
        <fullName evidence="6">D-arabitol-phosphate dehydrogenase</fullName>
        <ecNumber evidence="6">1.1.1.301</ecNumber>
    </submittedName>
</protein>
<dbReference type="EC" id="1.1.1.301" evidence="6"/>
<keyword evidence="1 4" id="KW-0479">Metal-binding</keyword>
<dbReference type="Proteomes" id="UP000320776">
    <property type="component" value="Plasmid pSPTER"/>
</dbReference>
<dbReference type="PROSITE" id="PS00059">
    <property type="entry name" value="ADH_ZINC"/>
    <property type="match status" value="1"/>
</dbReference>
<dbReference type="OrthoDB" id="1674659at2"/>
<keyword evidence="7" id="KW-1185">Reference proteome</keyword>
<dbReference type="Gene3D" id="3.40.50.720">
    <property type="entry name" value="NAD(P)-binding Rossmann-like Domain"/>
    <property type="match status" value="1"/>
</dbReference>